<dbReference type="EMBL" id="JAGIZQ010000004">
    <property type="protein sequence ID" value="KAH6632411.1"/>
    <property type="molecule type" value="Genomic_DNA"/>
</dbReference>
<proteinExistence type="predicted"/>
<protein>
    <submittedName>
        <fullName evidence="1">Uncharacterized protein</fullName>
    </submittedName>
</protein>
<evidence type="ECO:0000313" key="1">
    <source>
        <dbReference type="EMBL" id="KAH6632411.1"/>
    </source>
</evidence>
<name>A0ACB7PBA1_9PEZI</name>
<reference evidence="1 2" key="1">
    <citation type="journal article" date="2021" name="Nat. Commun.">
        <title>Genetic determinants of endophytism in the Arabidopsis root mycobiome.</title>
        <authorList>
            <person name="Mesny F."/>
            <person name="Miyauchi S."/>
            <person name="Thiergart T."/>
            <person name="Pickel B."/>
            <person name="Atanasova L."/>
            <person name="Karlsson M."/>
            <person name="Huettel B."/>
            <person name="Barry K.W."/>
            <person name="Haridas S."/>
            <person name="Chen C."/>
            <person name="Bauer D."/>
            <person name="Andreopoulos W."/>
            <person name="Pangilinan J."/>
            <person name="LaButti K."/>
            <person name="Riley R."/>
            <person name="Lipzen A."/>
            <person name="Clum A."/>
            <person name="Drula E."/>
            <person name="Henrissat B."/>
            <person name="Kohler A."/>
            <person name="Grigoriev I.V."/>
            <person name="Martin F.M."/>
            <person name="Hacquard S."/>
        </authorList>
    </citation>
    <scope>NUCLEOTIDE SEQUENCE [LARGE SCALE GENOMIC DNA]</scope>
    <source>
        <strain evidence="1 2">MPI-SDFR-AT-0079</strain>
    </source>
</reference>
<dbReference type="Proteomes" id="UP000724584">
    <property type="component" value="Unassembled WGS sequence"/>
</dbReference>
<accession>A0ACB7PBA1</accession>
<sequence length="1605" mass="176571">MSFPDKTKAAGGRFGGFSTSSTTLSYLAPPPDFSAIPQEVVVPFKNLSKKASTTKEKALQDILSYVQSLGPDAGQAVEGAVIDAYIELYPRLSIDDSARVRELSHQLLFQLLNAAKKRMAKKLPAFVGPWLAGTFDRDKRVLRAATDALGPFLQTKEKEEAFWKAVQTRALEFAIEVIKETPDTLSDERSTTKQDSDAKYHRAVSTSLYLALHLIRKGDIDLLQGGLADYLQVDALWTLSKADDGFVRRAFYQFLRAILEAKPEILQLRLQSIGKALVADSMKSGQVGSATELLDVLTALTKQFPQVWGTQKHPLQRMQQFIAQGSQGGAEKYWQSLERLLQAFPESTPSLEVVSSFLGSMRRGIADRLETRSGRYQAFQSYAQVFEIFLRQSPLPSSFLEENLSNIIRQYLHPTPESSVPSPQRPEPLSEAWAMVSQHSDESTRGALADEWQKLGNAVLSRMSNALPEVSEGYQKSQVAISSEGERWFALAASALSREGDNSLPLSAAVTAASAEILHGALGLLTRRNFKPYGAAAVIQSAFRHCPRLCADNNLLSLLYPPGKAEMYDVIAASPSLPYLVSDLNTIQGDADNRFGSIWTSLARAAVELSDRALAISAVRVLIGVPSVATYAQDLPALQEFLVTAWNEYAKGGGLPALKDICEATLSYDTLTKESWTAIAADIVSHLEVPETTRSALVTLELALKKRPELFQANDDLHVRLVTGLLALTELSDAGLSEKAKKLKLLLNEQPTGQSPVARILENHLSEAGPASLEVHTLVQQALAALKSGAVPAEDIFPSSTVWMNELGCFLTRPPNPSLSLASSMGGAYFLVQGNPNATTPVPGRDSSGRSIPARMALFTAKLLSSGVQLSSVPPEFQLELVYLLCLTEAIVGDQLSAGQAAGLWSGGSETEADVQEFCDLSSAAVRAVVADCGNWADWNMSGDSLVERLINFMLHASIGLSPPTFYAAKCLSSLLQLLVQTHGGTPAILEEWLVKLGVMRAAPNTTLITAAFLTGFGEALASSKVTATLCARLISEIPGFPAFSDRFPRALPSLVLLNLCLDVYEAGEVPVETRKQVLALQQFTKWASVPEELGYRPAAETCRAIARILPGTKDTYGSYWDQAINYCIWLWNRVPEDSTVERLPYLYASLKLIRALHAVEEPNDDLEEALSNHREAEVAGLIALLGLPRESTASQPSQLVDSLLARTVSKISNVRLEDLDDIYEAVASESREIQRAAFGLLHKALPAAQEDINISVVIDKKAANLPDELLSLLLNAPNPDDYTDEDLAQFPVSIRSYLLAWHLVFDAYSKASFRVRSDYTDNLKSGRHLDPLLHFLVDVLGHALARALDLDKEGFTAEHIVSYSIDLAESEPAERDMNWLLIHLFYLILKYIPGLFKMWYLECPSKQTKNTVQTWMQRFFSPLVIADALDEVIEWSSKQEKTDDDTEEVIVKVSKAAREISAGYPVDDDAATISLRVPTSYPLDPVDVVSVKRVAVKEDKWQSWLKATKAVIMFGNFSLVDGLMAFRRNISLALKDQEECAICYSIIAQDKTLPDKKCGTCNHFFHKVCLYKWFQNSGRNTCPLCRNSIEYLGSDIKRRRPEHE</sequence>
<evidence type="ECO:0000313" key="2">
    <source>
        <dbReference type="Proteomes" id="UP000724584"/>
    </source>
</evidence>
<comment type="caution">
    <text evidence="1">The sequence shown here is derived from an EMBL/GenBank/DDBJ whole genome shotgun (WGS) entry which is preliminary data.</text>
</comment>
<organism evidence="1 2">
    <name type="scientific">Chaetomium tenue</name>
    <dbReference type="NCBI Taxonomy" id="1854479"/>
    <lineage>
        <taxon>Eukaryota</taxon>
        <taxon>Fungi</taxon>
        <taxon>Dikarya</taxon>
        <taxon>Ascomycota</taxon>
        <taxon>Pezizomycotina</taxon>
        <taxon>Sordariomycetes</taxon>
        <taxon>Sordariomycetidae</taxon>
        <taxon>Sordariales</taxon>
        <taxon>Chaetomiaceae</taxon>
        <taxon>Chaetomium</taxon>
    </lineage>
</organism>
<keyword evidence="2" id="KW-1185">Reference proteome</keyword>
<gene>
    <name evidence="1" type="ORF">F5144DRAFT_512787</name>
</gene>